<evidence type="ECO:0000313" key="2">
    <source>
        <dbReference type="Proteomes" id="UP000324832"/>
    </source>
</evidence>
<protein>
    <submittedName>
        <fullName evidence="1">Uncharacterized protein</fullName>
    </submittedName>
</protein>
<reference evidence="1 2" key="1">
    <citation type="submission" date="2017-07" db="EMBL/GenBank/DDBJ databases">
        <authorList>
            <person name="Talla V."/>
            <person name="Backstrom N."/>
        </authorList>
    </citation>
    <scope>NUCLEOTIDE SEQUENCE [LARGE SCALE GENOMIC DNA]</scope>
</reference>
<organism evidence="1 2">
    <name type="scientific">Leptidea sinapis</name>
    <dbReference type="NCBI Taxonomy" id="189913"/>
    <lineage>
        <taxon>Eukaryota</taxon>
        <taxon>Metazoa</taxon>
        <taxon>Ecdysozoa</taxon>
        <taxon>Arthropoda</taxon>
        <taxon>Hexapoda</taxon>
        <taxon>Insecta</taxon>
        <taxon>Pterygota</taxon>
        <taxon>Neoptera</taxon>
        <taxon>Endopterygota</taxon>
        <taxon>Lepidoptera</taxon>
        <taxon>Glossata</taxon>
        <taxon>Ditrysia</taxon>
        <taxon>Papilionoidea</taxon>
        <taxon>Pieridae</taxon>
        <taxon>Dismorphiinae</taxon>
        <taxon>Leptidea</taxon>
    </lineage>
</organism>
<evidence type="ECO:0000313" key="1">
    <source>
        <dbReference type="EMBL" id="VVD03534.1"/>
    </source>
</evidence>
<dbReference type="AlphaFoldDB" id="A0A5E4R2J7"/>
<name>A0A5E4R2J7_9NEOP</name>
<sequence length="133" mass="14643">MEIFLEYTKRYGPSFPDADLLGLDAVVNFLRSNTVFCEVRAEGASRWCLGDGIKVPVVRDVLPVSRMTAEEYSAFDTPPGQKGSRVFESPKAKLVWSSPPASALPQPTALLGQDRRRMRLAAQFDAANIVSHS</sequence>
<accession>A0A5E4R2J7</accession>
<dbReference type="EMBL" id="FZQP02006780">
    <property type="protein sequence ID" value="VVD03534.1"/>
    <property type="molecule type" value="Genomic_DNA"/>
</dbReference>
<dbReference type="Proteomes" id="UP000324832">
    <property type="component" value="Unassembled WGS sequence"/>
</dbReference>
<keyword evidence="2" id="KW-1185">Reference proteome</keyword>
<gene>
    <name evidence="1" type="ORF">LSINAPIS_LOCUS13510</name>
</gene>
<proteinExistence type="predicted"/>